<evidence type="ECO:0000313" key="2">
    <source>
        <dbReference type="EMBL" id="MCQ8184849.1"/>
    </source>
</evidence>
<proteinExistence type="predicted"/>
<organism evidence="2 3">
    <name type="scientific">Parvularcula maris</name>
    <dbReference type="NCBI Taxonomy" id="2965077"/>
    <lineage>
        <taxon>Bacteria</taxon>
        <taxon>Pseudomonadati</taxon>
        <taxon>Pseudomonadota</taxon>
        <taxon>Alphaproteobacteria</taxon>
        <taxon>Parvularculales</taxon>
        <taxon>Parvularculaceae</taxon>
        <taxon>Parvularcula</taxon>
    </lineage>
</organism>
<dbReference type="SUPFAM" id="SSF47413">
    <property type="entry name" value="lambda repressor-like DNA-binding domains"/>
    <property type="match status" value="1"/>
</dbReference>
<dbReference type="Pfam" id="PF17765">
    <property type="entry name" value="MLTR_LBD"/>
    <property type="match status" value="1"/>
</dbReference>
<accession>A0A9X2L838</accession>
<gene>
    <name evidence="2" type="ORF">NOG11_05545</name>
</gene>
<keyword evidence="3" id="KW-1185">Reference proteome</keyword>
<dbReference type="AlphaFoldDB" id="A0A9X2L838"/>
<dbReference type="GO" id="GO:0003677">
    <property type="term" value="F:DNA binding"/>
    <property type="evidence" value="ECO:0007669"/>
    <property type="project" value="InterPro"/>
</dbReference>
<dbReference type="EMBL" id="JANIBC010000002">
    <property type="protein sequence ID" value="MCQ8184849.1"/>
    <property type="molecule type" value="Genomic_DNA"/>
</dbReference>
<dbReference type="InterPro" id="IPR001387">
    <property type="entry name" value="Cro/C1-type_HTH"/>
</dbReference>
<feature type="domain" description="HTH cro/C1-type" evidence="1">
    <location>
        <begin position="23"/>
        <end position="77"/>
    </location>
</feature>
<dbReference type="InterPro" id="IPR041413">
    <property type="entry name" value="MLTR_LBD"/>
</dbReference>
<dbReference type="PANTHER" id="PTHR35010:SF4">
    <property type="entry name" value="BLL5781 PROTEIN"/>
    <property type="match status" value="1"/>
</dbReference>
<evidence type="ECO:0000259" key="1">
    <source>
        <dbReference type="PROSITE" id="PS50943"/>
    </source>
</evidence>
<sequence length="275" mass="30105">MTSEVMDSPHHARHNGSMFGEELKRWRAIRRMSQEDLSGASEVSARHLSCLERGIARPSEKMVLRLSAALSLPLREQNGMLHAAGYAPRWQDGGDEIPPALKPVIDRLLEGCPDPAYILNAHYEVMHWNKAGLMVLELIKPGIRKGDDLAAAFFGDGPHRETISNYGEAAGFFLTRLRAEAADQGEDSPLWKTVRRAEADEAITIPPTGGAASLPVMPIEVVLGGQTLRLLTVLLTFGSPQDAMVEQLTIEQLLPADEETREALRRMSEGLALAG</sequence>
<reference evidence="2" key="1">
    <citation type="submission" date="2022-07" db="EMBL/GenBank/DDBJ databases">
        <title>Parvularcula maris sp. nov., an algicidal bacterium isolated from seawater.</title>
        <authorList>
            <person name="Li F."/>
        </authorList>
    </citation>
    <scope>NUCLEOTIDE SEQUENCE</scope>
    <source>
        <strain evidence="2">BGMRC 0090</strain>
    </source>
</reference>
<dbReference type="Gene3D" id="3.30.450.180">
    <property type="match status" value="1"/>
</dbReference>
<dbReference type="PANTHER" id="PTHR35010">
    <property type="entry name" value="BLL4672 PROTEIN-RELATED"/>
    <property type="match status" value="1"/>
</dbReference>
<dbReference type="RefSeq" id="WP_256618698.1">
    <property type="nucleotide sequence ID" value="NZ_JANIBC010000002.1"/>
</dbReference>
<dbReference type="InterPro" id="IPR010982">
    <property type="entry name" value="Lambda_DNA-bd_dom_sf"/>
</dbReference>
<dbReference type="CDD" id="cd00093">
    <property type="entry name" value="HTH_XRE"/>
    <property type="match status" value="1"/>
</dbReference>
<dbReference type="PROSITE" id="PS50943">
    <property type="entry name" value="HTH_CROC1"/>
    <property type="match status" value="1"/>
</dbReference>
<evidence type="ECO:0000313" key="3">
    <source>
        <dbReference type="Proteomes" id="UP001142610"/>
    </source>
</evidence>
<dbReference type="Gene3D" id="1.10.260.40">
    <property type="entry name" value="lambda repressor-like DNA-binding domains"/>
    <property type="match status" value="1"/>
</dbReference>
<comment type="caution">
    <text evidence="2">The sequence shown here is derived from an EMBL/GenBank/DDBJ whole genome shotgun (WGS) entry which is preliminary data.</text>
</comment>
<dbReference type="Pfam" id="PF13560">
    <property type="entry name" value="HTH_31"/>
    <property type="match status" value="1"/>
</dbReference>
<name>A0A9X2L838_9PROT</name>
<dbReference type="SMART" id="SM00530">
    <property type="entry name" value="HTH_XRE"/>
    <property type="match status" value="1"/>
</dbReference>
<protein>
    <submittedName>
        <fullName evidence="2">Helix-turn-helix transcriptional regulator</fullName>
    </submittedName>
</protein>
<dbReference type="Proteomes" id="UP001142610">
    <property type="component" value="Unassembled WGS sequence"/>
</dbReference>